<dbReference type="InterPro" id="IPR000330">
    <property type="entry name" value="SNF2_N"/>
</dbReference>
<dbReference type="Gene3D" id="3.40.50.300">
    <property type="entry name" value="P-loop containing nucleotide triphosphate hydrolases"/>
    <property type="match status" value="1"/>
</dbReference>
<dbReference type="EMBL" id="AZHW01000380">
    <property type="protein sequence ID" value="ETX00050.1"/>
    <property type="molecule type" value="Genomic_DNA"/>
</dbReference>
<dbReference type="PROSITE" id="PS50966">
    <property type="entry name" value="ZF_SWIM"/>
    <property type="match status" value="1"/>
</dbReference>
<dbReference type="SMART" id="SM00490">
    <property type="entry name" value="HELICc"/>
    <property type="match status" value="1"/>
</dbReference>
<dbReference type="InterPro" id="IPR038718">
    <property type="entry name" value="SNF2-like_sf"/>
</dbReference>
<dbReference type="InterPro" id="IPR007527">
    <property type="entry name" value="Znf_SWIM"/>
</dbReference>
<keyword evidence="6" id="KW-0547">Nucleotide-binding</keyword>
<evidence type="ECO:0000313" key="6">
    <source>
        <dbReference type="EMBL" id="ETX00050.1"/>
    </source>
</evidence>
<name>W4LQA4_ENTF1</name>
<keyword evidence="6" id="KW-0067">ATP-binding</keyword>
<feature type="domain" description="Helicase C-terminal" evidence="5">
    <location>
        <begin position="816"/>
        <end position="969"/>
    </location>
</feature>
<feature type="domain" description="Helicase ATP-binding" evidence="4">
    <location>
        <begin position="544"/>
        <end position="691"/>
    </location>
</feature>
<organism evidence="6 7">
    <name type="scientific">Entotheonella factor</name>
    <dbReference type="NCBI Taxonomy" id="1429438"/>
    <lineage>
        <taxon>Bacteria</taxon>
        <taxon>Pseudomonadati</taxon>
        <taxon>Nitrospinota/Tectimicrobiota group</taxon>
        <taxon>Candidatus Tectimicrobiota</taxon>
        <taxon>Candidatus Entotheonellia</taxon>
        <taxon>Candidatus Entotheonellales</taxon>
        <taxon>Candidatus Entotheonellaceae</taxon>
        <taxon>Candidatus Entotheonella</taxon>
    </lineage>
</organism>
<evidence type="ECO:0000259" key="4">
    <source>
        <dbReference type="PROSITE" id="PS51192"/>
    </source>
</evidence>
<reference evidence="6 7" key="1">
    <citation type="journal article" date="2014" name="Nature">
        <title>An environmental bacterial taxon with a large and distinct metabolic repertoire.</title>
        <authorList>
            <person name="Wilson M.C."/>
            <person name="Mori T."/>
            <person name="Ruckert C."/>
            <person name="Uria A.R."/>
            <person name="Helf M.J."/>
            <person name="Takada K."/>
            <person name="Gernert C."/>
            <person name="Steffens U.A."/>
            <person name="Heycke N."/>
            <person name="Schmitt S."/>
            <person name="Rinke C."/>
            <person name="Helfrich E.J."/>
            <person name="Brachmann A.O."/>
            <person name="Gurgui C."/>
            <person name="Wakimoto T."/>
            <person name="Kracht M."/>
            <person name="Crusemann M."/>
            <person name="Hentschel U."/>
            <person name="Abe I."/>
            <person name="Matsunaga S."/>
            <person name="Kalinowski J."/>
            <person name="Takeyama H."/>
            <person name="Piel J."/>
        </authorList>
    </citation>
    <scope>NUCLEOTIDE SEQUENCE [LARGE SCALE GENOMIC DNA]</scope>
    <source>
        <strain evidence="7">TSY1</strain>
    </source>
</reference>
<dbReference type="CDD" id="cd18793">
    <property type="entry name" value="SF2_C_SNF"/>
    <property type="match status" value="1"/>
</dbReference>
<evidence type="ECO:0000313" key="7">
    <source>
        <dbReference type="Proteomes" id="UP000019141"/>
    </source>
</evidence>
<keyword evidence="2" id="KW-0479">Metal-binding</keyword>
<dbReference type="PROSITE" id="PS51194">
    <property type="entry name" value="HELICASE_CTER"/>
    <property type="match status" value="1"/>
</dbReference>
<keyword evidence="6" id="KW-0347">Helicase</keyword>
<evidence type="ECO:0000259" key="3">
    <source>
        <dbReference type="PROSITE" id="PS50966"/>
    </source>
</evidence>
<proteinExistence type="predicted"/>
<keyword evidence="2" id="KW-0863">Zinc-finger</keyword>
<dbReference type="SMART" id="SM00487">
    <property type="entry name" value="DEXDc"/>
    <property type="match status" value="1"/>
</dbReference>
<dbReference type="Proteomes" id="UP000019141">
    <property type="component" value="Unassembled WGS sequence"/>
</dbReference>
<dbReference type="AlphaFoldDB" id="W4LQA4"/>
<dbReference type="PROSITE" id="PS51192">
    <property type="entry name" value="HELICASE_ATP_BIND_1"/>
    <property type="match status" value="1"/>
</dbReference>
<accession>W4LQA4</accession>
<dbReference type="InterPro" id="IPR001650">
    <property type="entry name" value="Helicase_C-like"/>
</dbReference>
<dbReference type="GO" id="GO:0008270">
    <property type="term" value="F:zinc ion binding"/>
    <property type="evidence" value="ECO:0007669"/>
    <property type="project" value="UniProtKB-KW"/>
</dbReference>
<dbReference type="GO" id="GO:0005524">
    <property type="term" value="F:ATP binding"/>
    <property type="evidence" value="ECO:0007669"/>
    <property type="project" value="InterPro"/>
</dbReference>
<dbReference type="Pfam" id="PF00176">
    <property type="entry name" value="SNF2-rel_dom"/>
    <property type="match status" value="1"/>
</dbReference>
<evidence type="ECO:0000256" key="1">
    <source>
        <dbReference type="ARBA" id="ARBA00022801"/>
    </source>
</evidence>
<feature type="domain" description="SWIM-type" evidence="3">
    <location>
        <begin position="52"/>
        <end position="85"/>
    </location>
</feature>
<sequence length="973" mass="106945">MQALFEEIRENCSPAIWSRGVELSRAGAVVTEAADDEEIILKVATRQGMAYATVTLWPAEEDWLCDCKSPEPACAHVAAAAIALRQAKSKGMDAPQPKMAPGKIGYRLKREDRAIILERVVVQQNTEQLLTHSLKALASGQVDGPAVMIAQADLAVEHALGRLHGPIPRERMPKLLGALAQCQDVCLDDQPIKTSSKDVLPHACVEDRGDGFALFIEPDPSIREVFKNGVVLCGETLRPVGQSGLNARERQELQGPDGRYFTAGDVAELVTEILPSLRKRIAVDIRTSRLPSTQMEPPRLRIATRREGDMLVVEPELIYGEPPTARIEDGHLIPVGKGALPIRDTKTEQRLTRQLQHHLKLVPGQTLQVTGAQAVDLATQLQTWRGEVQGAGHETFFLAPPLRPRLQLDAANFSLDFESDPESSGRSTGGRVSANAVLRAWQDNASLVPLQGGGWAPLPVDWLQQFGHHVADLLAARNAAHELPPSALPDLARLCDALDEPRPPELARLQTLLDDFSGIPAAELAADLRATLRPYQRDGVNWLVFLRQAGLGAMLADDMGLGKTLQALCAVHGRALVVAPTSVLHNWAEEIRRFRPSLRCAIYHGPQRRIDPQADVTLTTYAILRLDIGTLAPQSWDTVILDEAQNIKNPESQVAQAAYQLQSDFRLTLSGTPIENRLDELWSQFHFLNRGLLGGRQDFQSRYVKAITHGQPGAAERLRERLRPFILRRRKQEVATELPPRTEVVLRCVLTEDEHGVYNAIQAATREDVIKRLAAGGSVLEALEALLRLRQAACHAGLVPGHEAPTSSKVELLIETLDQVIADSHKALVFSQWTALLDRVEPHLREAGMDFVRLDGTTRDRAGVVQRFQANDGPPVMLISLRAGGVGLNLTAADHVFLLDPWWNPAVEDQAADRAHRIGQERPVLVTRLVAQDTVEERILALQQQKRLLAESVLDGAEQAAALTREDLLALLA</sequence>
<dbReference type="InterPro" id="IPR014001">
    <property type="entry name" value="Helicase_ATP-bd"/>
</dbReference>
<dbReference type="GO" id="GO:0016787">
    <property type="term" value="F:hydrolase activity"/>
    <property type="evidence" value="ECO:0007669"/>
    <property type="project" value="UniProtKB-KW"/>
</dbReference>
<protein>
    <submittedName>
        <fullName evidence="6">Helicase</fullName>
    </submittedName>
</protein>
<dbReference type="Pfam" id="PF00271">
    <property type="entry name" value="Helicase_C"/>
    <property type="match status" value="1"/>
</dbReference>
<dbReference type="HOGENOM" id="CLU_000315_21_0_7"/>
<dbReference type="InterPro" id="IPR049730">
    <property type="entry name" value="SNF2/RAD54-like_C"/>
</dbReference>
<dbReference type="Gene3D" id="3.40.50.10810">
    <property type="entry name" value="Tandem AAA-ATPase domain"/>
    <property type="match status" value="1"/>
</dbReference>
<gene>
    <name evidence="6" type="ORF">ETSY1_12680</name>
</gene>
<keyword evidence="1" id="KW-0378">Hydrolase</keyword>
<keyword evidence="2" id="KW-0862">Zinc</keyword>
<dbReference type="InterPro" id="IPR027417">
    <property type="entry name" value="P-loop_NTPase"/>
</dbReference>
<evidence type="ECO:0000259" key="5">
    <source>
        <dbReference type="PROSITE" id="PS51194"/>
    </source>
</evidence>
<dbReference type="GO" id="GO:0004386">
    <property type="term" value="F:helicase activity"/>
    <property type="evidence" value="ECO:0007669"/>
    <property type="project" value="UniProtKB-KW"/>
</dbReference>
<dbReference type="PANTHER" id="PTHR10799">
    <property type="entry name" value="SNF2/RAD54 HELICASE FAMILY"/>
    <property type="match status" value="1"/>
</dbReference>
<evidence type="ECO:0000256" key="2">
    <source>
        <dbReference type="PROSITE-ProRule" id="PRU00325"/>
    </source>
</evidence>
<dbReference type="SUPFAM" id="SSF52540">
    <property type="entry name" value="P-loop containing nucleoside triphosphate hydrolases"/>
    <property type="match status" value="2"/>
</dbReference>
<comment type="caution">
    <text evidence="6">The sequence shown here is derived from an EMBL/GenBank/DDBJ whole genome shotgun (WGS) entry which is preliminary data.</text>
</comment>
<keyword evidence="7" id="KW-1185">Reference proteome</keyword>